<dbReference type="InterPro" id="IPR010982">
    <property type="entry name" value="Lambda_DNA-bd_dom_sf"/>
</dbReference>
<gene>
    <name evidence="1" type="ORF">EHB58_09580</name>
</gene>
<dbReference type="Pfam" id="PF15943">
    <property type="entry name" value="YdaS_toxin"/>
    <property type="match status" value="1"/>
</dbReference>
<protein>
    <recommendedName>
        <fullName evidence="2">Helix-turn-helix domain-containing protein</fullName>
    </recommendedName>
</protein>
<comment type="caution">
    <text evidence="1">The sequence shown here is derived from an EMBL/GenBank/DDBJ whole genome shotgun (WGS) entry which is preliminary data.</text>
</comment>
<evidence type="ECO:0008006" key="2">
    <source>
        <dbReference type="Google" id="ProtNLM"/>
    </source>
</evidence>
<name>A0A5X4PE59_SALET</name>
<dbReference type="SUPFAM" id="SSF47413">
    <property type="entry name" value="lambda repressor-like DNA-binding domains"/>
    <property type="match status" value="1"/>
</dbReference>
<dbReference type="GO" id="GO:0003677">
    <property type="term" value="F:DNA binding"/>
    <property type="evidence" value="ECO:0007669"/>
    <property type="project" value="InterPro"/>
</dbReference>
<dbReference type="AlphaFoldDB" id="A0A5X4PE59"/>
<reference evidence="1" key="1">
    <citation type="submission" date="2018-11" db="EMBL/GenBank/DDBJ databases">
        <authorList>
            <person name="Ashton P.M."/>
            <person name="Dallman T."/>
            <person name="Nair S."/>
            <person name="De Pinna E."/>
            <person name="Peters T."/>
            <person name="Grant K."/>
        </authorList>
    </citation>
    <scope>NUCLEOTIDE SEQUENCE</scope>
    <source>
        <strain evidence="1">638096</strain>
    </source>
</reference>
<dbReference type="InterPro" id="IPR031856">
    <property type="entry name" value="YdaS_toxin-like"/>
</dbReference>
<dbReference type="Gene3D" id="1.10.260.40">
    <property type="entry name" value="lambda repressor-like DNA-binding domains"/>
    <property type="match status" value="1"/>
</dbReference>
<organism evidence="1">
    <name type="scientific">Salmonella enterica subsp. enterica serovar Hull</name>
    <dbReference type="NCBI Taxonomy" id="1403564"/>
    <lineage>
        <taxon>Bacteria</taxon>
        <taxon>Pseudomonadati</taxon>
        <taxon>Pseudomonadota</taxon>
        <taxon>Gammaproteobacteria</taxon>
        <taxon>Enterobacterales</taxon>
        <taxon>Enterobacteriaceae</taxon>
        <taxon>Salmonella</taxon>
    </lineage>
</organism>
<accession>A0A5X4PE59</accession>
<evidence type="ECO:0000313" key="1">
    <source>
        <dbReference type="EMBL" id="EBZ8648462.1"/>
    </source>
</evidence>
<proteinExistence type="predicted"/>
<dbReference type="EMBL" id="AAHSMS010000010">
    <property type="protein sequence ID" value="EBZ8648462.1"/>
    <property type="molecule type" value="Genomic_DNA"/>
</dbReference>
<sequence length="86" mass="9758">MQLKSYIASLDRGGVSKLAVQVGVTVSFLSQMSSGYARIPPSRALSIEIATNGLVTRQELLPNDWQRYWLKEELDFTAQRREEVEQ</sequence>